<protein>
    <submittedName>
        <fullName evidence="4">Transcriptional regulator, CdaR</fullName>
    </submittedName>
</protein>
<feature type="compositionally biased region" description="Basic and acidic residues" evidence="1">
    <location>
        <begin position="394"/>
        <end position="411"/>
    </location>
</feature>
<feature type="domain" description="PucR C-terminal helix-turn-helix" evidence="2">
    <location>
        <begin position="325"/>
        <end position="383"/>
    </location>
</feature>
<keyword evidence="5" id="KW-1185">Reference proteome</keyword>
<dbReference type="PANTHER" id="PTHR33744">
    <property type="entry name" value="CARBOHYDRATE DIACID REGULATOR"/>
    <property type="match status" value="1"/>
</dbReference>
<dbReference type="AlphaFoldDB" id="A0A193BZR7"/>
<dbReference type="EMBL" id="CP016174">
    <property type="protein sequence ID" value="ANN17746.1"/>
    <property type="molecule type" value="Genomic_DNA"/>
</dbReference>
<dbReference type="InterPro" id="IPR025736">
    <property type="entry name" value="PucR_C-HTH_dom"/>
</dbReference>
<evidence type="ECO:0000313" key="4">
    <source>
        <dbReference type="EMBL" id="ANN17746.1"/>
    </source>
</evidence>
<dbReference type="InterPro" id="IPR042070">
    <property type="entry name" value="PucR_C-HTH_sf"/>
</dbReference>
<reference evidence="4 5" key="1">
    <citation type="journal article" date="2015" name="Genome Announc.">
        <title>Draft Genome Sequence of Norvancomycin-Producing Strain Amycolatopsis orientalis CPCC200066.</title>
        <authorList>
            <person name="Lei X."/>
            <person name="Yuan F."/>
            <person name="Shi Y."/>
            <person name="Li X."/>
            <person name="Wang L."/>
            <person name="Hong B."/>
        </authorList>
    </citation>
    <scope>NUCLEOTIDE SEQUENCE [LARGE SCALE GENOMIC DNA]</scope>
    <source>
        <strain evidence="4 5">B-37</strain>
    </source>
</reference>
<dbReference type="Proteomes" id="UP000093695">
    <property type="component" value="Chromosome"/>
</dbReference>
<dbReference type="RefSeq" id="WP_044853356.1">
    <property type="nucleotide sequence ID" value="NZ_CP016174.1"/>
</dbReference>
<dbReference type="InterPro" id="IPR051448">
    <property type="entry name" value="CdaR-like_regulators"/>
</dbReference>
<evidence type="ECO:0000259" key="3">
    <source>
        <dbReference type="Pfam" id="PF25906"/>
    </source>
</evidence>
<name>A0A193BZR7_AMYOR</name>
<evidence type="ECO:0000256" key="1">
    <source>
        <dbReference type="SAM" id="MobiDB-lite"/>
    </source>
</evidence>
<evidence type="ECO:0000313" key="5">
    <source>
        <dbReference type="Proteomes" id="UP000093695"/>
    </source>
</evidence>
<dbReference type="KEGG" id="aori:SD37_20235"/>
<accession>A0A193BZR7</accession>
<organism evidence="4 5">
    <name type="scientific">Amycolatopsis orientalis</name>
    <name type="common">Nocardia orientalis</name>
    <dbReference type="NCBI Taxonomy" id="31958"/>
    <lineage>
        <taxon>Bacteria</taxon>
        <taxon>Bacillati</taxon>
        <taxon>Actinomycetota</taxon>
        <taxon>Actinomycetes</taxon>
        <taxon>Pseudonocardiales</taxon>
        <taxon>Pseudonocardiaceae</taxon>
        <taxon>Amycolatopsis</taxon>
    </lineage>
</organism>
<sequence length="411" mass="44320">MTTPSAQPWRRLDASVLTRLEPDTAAIASAALDQVRAGLRTPLDHRTAANLQTTLDVALSAFFSEIGHPDVTTDREVYRAQGRAQHTAGRSLEEMLGFYQSAALGVWRQLTSAAPAVDLPTQAIVELGEALFAFIAELSAAAADGYAEARSQAARAGQARRDRLLGLLLTEPAPARDVLDDAASQAAWVPPDRLVIAVTSADVAPRLLDRMPGRVLIGRHDDLTAVVMPADRLEWYLGRLRDLLGRDQAGVGPVVPLRSAALGARRASALWRLTRTGALGDSALVHTTDHRIDLLLTADPELAAEFAKDVLAPLAGLPEPARQRLTATLAAWLARPDQPQAIGVELHVHVQTVRYRIRQLRTLFGGTIDDPAGRFALATALRIDPHVSSLVSREPTKASARDVHALRPDDR</sequence>
<dbReference type="Pfam" id="PF25906">
    <property type="entry name" value="PucR-like_N"/>
    <property type="match status" value="1"/>
</dbReference>
<feature type="domain" description="PucR-like N-terminal" evidence="3">
    <location>
        <begin position="9"/>
        <end position="169"/>
    </location>
</feature>
<dbReference type="STRING" id="31958.SD37_20235"/>
<proteinExistence type="predicted"/>
<dbReference type="InterPro" id="IPR058663">
    <property type="entry name" value="PucR-like_N"/>
</dbReference>
<dbReference type="Gene3D" id="1.10.10.2840">
    <property type="entry name" value="PucR C-terminal helix-turn-helix domain"/>
    <property type="match status" value="1"/>
</dbReference>
<evidence type="ECO:0000259" key="2">
    <source>
        <dbReference type="Pfam" id="PF13556"/>
    </source>
</evidence>
<feature type="region of interest" description="Disordered" evidence="1">
    <location>
        <begin position="392"/>
        <end position="411"/>
    </location>
</feature>
<dbReference type="Pfam" id="PF13556">
    <property type="entry name" value="HTH_30"/>
    <property type="match status" value="1"/>
</dbReference>
<gene>
    <name evidence="4" type="ORF">SD37_20235</name>
</gene>
<dbReference type="PANTHER" id="PTHR33744:SF1">
    <property type="entry name" value="DNA-BINDING TRANSCRIPTIONAL ACTIVATOR ADER"/>
    <property type="match status" value="1"/>
</dbReference>
<dbReference type="eggNOG" id="COG2508">
    <property type="taxonomic scope" value="Bacteria"/>
</dbReference>